<evidence type="ECO:0000256" key="4">
    <source>
        <dbReference type="ARBA" id="ARBA00022989"/>
    </source>
</evidence>
<dbReference type="Pfam" id="PF04505">
    <property type="entry name" value="CD225"/>
    <property type="match status" value="1"/>
</dbReference>
<dbReference type="GO" id="GO:0016020">
    <property type="term" value="C:membrane"/>
    <property type="evidence" value="ECO:0007669"/>
    <property type="project" value="UniProtKB-SubCell"/>
</dbReference>
<evidence type="ECO:0000256" key="3">
    <source>
        <dbReference type="ARBA" id="ARBA00022692"/>
    </source>
</evidence>
<dbReference type="InterPro" id="IPR051423">
    <property type="entry name" value="CD225/Dispanin"/>
</dbReference>
<dbReference type="OMA" id="GAPHIGF"/>
<evidence type="ECO:0000313" key="8">
    <source>
        <dbReference type="Proteomes" id="UP000695026"/>
    </source>
</evidence>
<dbReference type="Proteomes" id="UP000695026">
    <property type="component" value="Unplaced"/>
</dbReference>
<comment type="subcellular location">
    <subcellularLocation>
        <location evidence="1">Membrane</location>
    </subcellularLocation>
</comment>
<proteinExistence type="inferred from homology"/>
<name>A0A9F3QVM2_PYTBI</name>
<keyword evidence="5 7" id="KW-0472">Membrane</keyword>
<feature type="region of interest" description="Disordered" evidence="6">
    <location>
        <begin position="1"/>
        <end position="77"/>
    </location>
</feature>
<evidence type="ECO:0000256" key="2">
    <source>
        <dbReference type="ARBA" id="ARBA00006843"/>
    </source>
</evidence>
<keyword evidence="3 7" id="KW-0812">Transmembrane</keyword>
<comment type="similarity">
    <text evidence="2">Belongs to the CD225/Dispanin family.</text>
</comment>
<reference evidence="9" key="1">
    <citation type="submission" date="2025-08" db="UniProtKB">
        <authorList>
            <consortium name="RefSeq"/>
        </authorList>
    </citation>
    <scope>IDENTIFICATION</scope>
    <source>
        <tissue evidence="9">Liver</tissue>
    </source>
</reference>
<evidence type="ECO:0000256" key="7">
    <source>
        <dbReference type="SAM" id="Phobius"/>
    </source>
</evidence>
<dbReference type="AlphaFoldDB" id="A0A9F3QVM2"/>
<organism evidence="8 9">
    <name type="scientific">Python bivittatus</name>
    <name type="common">Burmese python</name>
    <name type="synonym">Python molurus bivittatus</name>
    <dbReference type="NCBI Taxonomy" id="176946"/>
    <lineage>
        <taxon>Eukaryota</taxon>
        <taxon>Metazoa</taxon>
        <taxon>Chordata</taxon>
        <taxon>Craniata</taxon>
        <taxon>Vertebrata</taxon>
        <taxon>Euteleostomi</taxon>
        <taxon>Lepidosauria</taxon>
        <taxon>Squamata</taxon>
        <taxon>Bifurcata</taxon>
        <taxon>Unidentata</taxon>
        <taxon>Episquamata</taxon>
        <taxon>Toxicofera</taxon>
        <taxon>Serpentes</taxon>
        <taxon>Henophidia</taxon>
        <taxon>Pythonidae</taxon>
        <taxon>Python</taxon>
    </lineage>
</organism>
<gene>
    <name evidence="9" type="primary">PRRT1B</name>
</gene>
<feature type="transmembrane region" description="Helical" evidence="7">
    <location>
        <begin position="191"/>
        <end position="213"/>
    </location>
</feature>
<dbReference type="KEGG" id="pbi:103062607"/>
<feature type="compositionally biased region" description="Basic and acidic residues" evidence="6">
    <location>
        <begin position="11"/>
        <end position="24"/>
    </location>
</feature>
<evidence type="ECO:0000313" key="9">
    <source>
        <dbReference type="RefSeq" id="XP_015746622.1"/>
    </source>
</evidence>
<accession>A0A9F3QVM2</accession>
<dbReference type="PANTHER" id="PTHR14948">
    <property type="entry name" value="NG5"/>
    <property type="match status" value="1"/>
</dbReference>
<evidence type="ECO:0000256" key="1">
    <source>
        <dbReference type="ARBA" id="ARBA00004370"/>
    </source>
</evidence>
<sequence length="217" mass="23751">MDGEEPNLRPAADHRRDVEREGEARTSPGDATSAKFTGVQKTPSKADQQAGSDRLLGTGVTNAGFVEEPPPYAPPDPKDVHLYSPFQADVSPQSHIFYQPTSIPQVLSQPPNVFPGPHPFTIYHGAWPGEGPPVGDQRVPPRDYMVESVLVTIFCCLLTGLIAVVYSHETRAALNRGDFIQATMASRKARLLVFFSLSFGVFVSIGWIIYVLVTLYL</sequence>
<dbReference type="InterPro" id="IPR007593">
    <property type="entry name" value="CD225/Dispanin_fam"/>
</dbReference>
<dbReference type="PANTHER" id="PTHR14948:SF18">
    <property type="entry name" value="PROLINE RICH TRANSMEMBRANE PROTEIN 1B"/>
    <property type="match status" value="1"/>
</dbReference>
<feature type="transmembrane region" description="Helical" evidence="7">
    <location>
        <begin position="144"/>
        <end position="166"/>
    </location>
</feature>
<keyword evidence="4 7" id="KW-1133">Transmembrane helix</keyword>
<dbReference type="GeneID" id="103062607"/>
<feature type="compositionally biased region" description="Polar residues" evidence="6">
    <location>
        <begin position="39"/>
        <end position="51"/>
    </location>
</feature>
<evidence type="ECO:0000256" key="6">
    <source>
        <dbReference type="SAM" id="MobiDB-lite"/>
    </source>
</evidence>
<evidence type="ECO:0000256" key="5">
    <source>
        <dbReference type="ARBA" id="ARBA00023136"/>
    </source>
</evidence>
<dbReference type="OrthoDB" id="6083617at2759"/>
<keyword evidence="8" id="KW-1185">Reference proteome</keyword>
<protein>
    <submittedName>
        <fullName evidence="9">Proline rich transmembrane protein 1B</fullName>
    </submittedName>
</protein>
<dbReference type="CTD" id="642515"/>
<dbReference type="RefSeq" id="XP_015746622.1">
    <property type="nucleotide sequence ID" value="XM_015891136.2"/>
</dbReference>